<comment type="function">
    <text evidence="3">Responsible for synthesis of pseudouridine from uracil.</text>
</comment>
<dbReference type="PANTHER" id="PTHR21600">
    <property type="entry name" value="MITOCHONDRIAL RNA PSEUDOURIDINE SYNTHASE"/>
    <property type="match status" value="1"/>
</dbReference>
<dbReference type="PROSITE" id="PS01129">
    <property type="entry name" value="PSI_RLU"/>
    <property type="match status" value="1"/>
</dbReference>
<gene>
    <name evidence="5" type="ORF">MFLO_00150</name>
</gene>
<dbReference type="InterPro" id="IPR050188">
    <property type="entry name" value="RluA_PseudoU_synthase"/>
</dbReference>
<comment type="catalytic activity">
    <reaction evidence="1 3">
        <text>a uridine in RNA = a pseudouridine in RNA</text>
        <dbReference type="Rhea" id="RHEA:48348"/>
        <dbReference type="Rhea" id="RHEA-COMP:12068"/>
        <dbReference type="Rhea" id="RHEA-COMP:12069"/>
        <dbReference type="ChEBI" id="CHEBI:65314"/>
        <dbReference type="ChEBI" id="CHEBI:65315"/>
    </reaction>
</comment>
<evidence type="ECO:0000256" key="3">
    <source>
        <dbReference type="RuleBase" id="RU362028"/>
    </source>
</evidence>
<evidence type="ECO:0000256" key="1">
    <source>
        <dbReference type="ARBA" id="ARBA00000073"/>
    </source>
</evidence>
<dbReference type="EMBL" id="AODF01000001">
    <property type="protein sequence ID" value="EUJ33618.1"/>
    <property type="molecule type" value="Genomic_DNA"/>
</dbReference>
<dbReference type="Pfam" id="PF00849">
    <property type="entry name" value="PseudoU_synth_2"/>
    <property type="match status" value="1"/>
</dbReference>
<dbReference type="InterPro" id="IPR006225">
    <property type="entry name" value="PsdUridine_synth_RluC/D"/>
</dbReference>
<dbReference type="NCBIfam" id="TIGR00005">
    <property type="entry name" value="rluA_subfam"/>
    <property type="match status" value="1"/>
</dbReference>
<dbReference type="Gene3D" id="3.30.2350.10">
    <property type="entry name" value="Pseudouridine synthase"/>
    <property type="match status" value="1"/>
</dbReference>
<evidence type="ECO:0000259" key="4">
    <source>
        <dbReference type="Pfam" id="PF00849"/>
    </source>
</evidence>
<dbReference type="CDD" id="cd02869">
    <property type="entry name" value="PseudoU_synth_RluA_like"/>
    <property type="match status" value="1"/>
</dbReference>
<comment type="caution">
    <text evidence="5">The sequence shown here is derived from an EMBL/GenBank/DDBJ whole genome shotgun (WGS) entry which is preliminary data.</text>
</comment>
<accession>A0ABP3B127</accession>
<dbReference type="InterPro" id="IPR006145">
    <property type="entry name" value="PsdUridine_synth_RsuA/RluA"/>
</dbReference>
<dbReference type="EC" id="5.4.99.-" evidence="3"/>
<organism evidence="5 6">
    <name type="scientific">Listeria floridensis FSL S10-1187</name>
    <dbReference type="NCBI Taxonomy" id="1265817"/>
    <lineage>
        <taxon>Bacteria</taxon>
        <taxon>Bacillati</taxon>
        <taxon>Bacillota</taxon>
        <taxon>Bacilli</taxon>
        <taxon>Bacillales</taxon>
        <taxon>Listeriaceae</taxon>
        <taxon>Listeria</taxon>
    </lineage>
</organism>
<feature type="domain" description="Pseudouridine synthase RsuA/RluA-like" evidence="4">
    <location>
        <begin position="85"/>
        <end position="235"/>
    </location>
</feature>
<dbReference type="RefSeq" id="WP_036095439.1">
    <property type="nucleotide sequence ID" value="NZ_AODF01000001.1"/>
</dbReference>
<reference evidence="5 6" key="1">
    <citation type="journal article" date="2014" name="Int. J. Syst. Evol. Microbiol.">
        <title>Listeria floridensis sp. nov., Listeria aquatica sp. nov., Listeria cornellensis sp. nov., Listeria riparia sp. nov. and Listeria grandensis sp. nov., from agricultural and natural environments.</title>
        <authorList>
            <person name="den Bakker H.C."/>
            <person name="Warchocki S."/>
            <person name="Wright E.M."/>
            <person name="Allred A.F."/>
            <person name="Ahlstrom C."/>
            <person name="Manuel C.S."/>
            <person name="Stasiewicz M.J."/>
            <person name="Burrell A."/>
            <person name="Roof S."/>
            <person name="Strawn L."/>
            <person name="Fortes E.D."/>
            <person name="Nightingale K.K."/>
            <person name="Kephart D."/>
            <person name="Wiedmann M."/>
        </authorList>
    </citation>
    <scope>NUCLEOTIDE SEQUENCE [LARGE SCALE GENOMIC DNA]</scope>
    <source>
        <strain evidence="5 6">FSL S10-1187</strain>
    </source>
</reference>
<comment type="similarity">
    <text evidence="2 3">Belongs to the pseudouridine synthase RluA family.</text>
</comment>
<keyword evidence="6" id="KW-1185">Reference proteome</keyword>
<keyword evidence="3" id="KW-0413">Isomerase</keyword>
<dbReference type="InterPro" id="IPR006224">
    <property type="entry name" value="PsdUridine_synth_RluA-like_CS"/>
</dbReference>
<name>A0ABP3B127_9LIST</name>
<dbReference type="Proteomes" id="UP000019249">
    <property type="component" value="Unassembled WGS sequence"/>
</dbReference>
<dbReference type="InterPro" id="IPR020103">
    <property type="entry name" value="PsdUridine_synth_cat_dom_sf"/>
</dbReference>
<sequence>MLTIEILPAWQHLTLTELFRDTFHLGKKRRHELKMSEELTLDGKSQPNWDEKLSAGMRLEVPFQDENIALAEKGPLDIVYEDAFILVLNKSAGVKTHPNKPNETGTLANSAAFYLKNDPNSSPYAVHRLDQETSGLVLFAKNPLSLAAFSWLLENRDIHRRYVALAGGRIKQPLTINKPIGTDRHHPNKQRVSEGGKSAITHVTPLKWHQNENTSLVELTLETGRTHQIRVHLSSIGHPIVGDRLYGGISRAKRTLLHAKELELFHPFFDKKMHFHVEPPKDFRLS</sequence>
<proteinExistence type="inferred from homology"/>
<evidence type="ECO:0000313" key="5">
    <source>
        <dbReference type="EMBL" id="EUJ33618.1"/>
    </source>
</evidence>
<dbReference type="SUPFAM" id="SSF55120">
    <property type="entry name" value="Pseudouridine synthase"/>
    <property type="match status" value="1"/>
</dbReference>
<protein>
    <recommendedName>
        <fullName evidence="3">Pseudouridine synthase</fullName>
        <ecNumber evidence="3">5.4.99.-</ecNumber>
    </recommendedName>
</protein>
<dbReference type="PANTHER" id="PTHR21600:SF87">
    <property type="entry name" value="RNA PSEUDOURIDYLATE SYNTHASE DOMAIN-CONTAINING PROTEIN 1"/>
    <property type="match status" value="1"/>
</dbReference>
<evidence type="ECO:0000256" key="2">
    <source>
        <dbReference type="ARBA" id="ARBA00010876"/>
    </source>
</evidence>
<evidence type="ECO:0000313" key="6">
    <source>
        <dbReference type="Proteomes" id="UP000019249"/>
    </source>
</evidence>